<dbReference type="PANTHER" id="PTHR28108">
    <property type="entry name" value="SWR1-COMPLEX PROTEIN 3"/>
    <property type="match status" value="1"/>
</dbReference>
<dbReference type="RefSeq" id="XP_019038932.1">
    <property type="nucleotide sequence ID" value="XM_019186304.1"/>
</dbReference>
<dbReference type="OrthoDB" id="4097064at2759"/>
<organism evidence="3 4">
    <name type="scientific">Wickerhamomyces anomalus (strain ATCC 58044 / CBS 1984 / NCYC 433 / NRRL Y-366-8)</name>
    <name type="common">Yeast</name>
    <name type="synonym">Hansenula anomala</name>
    <dbReference type="NCBI Taxonomy" id="683960"/>
    <lineage>
        <taxon>Eukaryota</taxon>
        <taxon>Fungi</taxon>
        <taxon>Dikarya</taxon>
        <taxon>Ascomycota</taxon>
        <taxon>Saccharomycotina</taxon>
        <taxon>Saccharomycetes</taxon>
        <taxon>Phaffomycetales</taxon>
        <taxon>Wickerhamomycetaceae</taxon>
        <taxon>Wickerhamomyces</taxon>
    </lineage>
</organism>
<sequence>MPPKGRRRGAGRSRSKNENASDIEEELPPPPPPRPFKEVEGLPLSIEEPSYNILNNALSLKDSAVLYSSLMRSRKSYTNGNIFDLYWAKGKTKFDNDVNARDRMNKFCDCAMTLGPHNFDVRFFILKDEDVEKKRQDEKEKKKEKRLAAKKMREEKQKIREL</sequence>
<gene>
    <name evidence="3" type="ORF">WICANDRAFT_91553</name>
</gene>
<dbReference type="GO" id="GO:0140849">
    <property type="term" value="F:ATP-dependent H2AZ histone chaperone activity"/>
    <property type="evidence" value="ECO:0007669"/>
    <property type="project" value="InterPro"/>
</dbReference>
<dbReference type="EMBL" id="KV454210">
    <property type="protein sequence ID" value="ODQ59725.1"/>
    <property type="molecule type" value="Genomic_DNA"/>
</dbReference>
<dbReference type="GO" id="GO:0000812">
    <property type="term" value="C:Swr1 complex"/>
    <property type="evidence" value="ECO:0007669"/>
    <property type="project" value="InterPro"/>
</dbReference>
<feature type="region of interest" description="Disordered" evidence="1">
    <location>
        <begin position="1"/>
        <end position="39"/>
    </location>
</feature>
<name>A0A1E3P2T6_WICAA</name>
<dbReference type="Pfam" id="PF24707">
    <property type="entry name" value="Swc3"/>
    <property type="match status" value="1"/>
</dbReference>
<dbReference type="InterPro" id="IPR057558">
    <property type="entry name" value="Swc3_dom"/>
</dbReference>
<keyword evidence="4" id="KW-1185">Reference proteome</keyword>
<evidence type="ECO:0000313" key="4">
    <source>
        <dbReference type="Proteomes" id="UP000094112"/>
    </source>
</evidence>
<proteinExistence type="predicted"/>
<feature type="compositionally biased region" description="Basic and acidic residues" evidence="1">
    <location>
        <begin position="151"/>
        <end position="162"/>
    </location>
</feature>
<dbReference type="AlphaFoldDB" id="A0A1E3P2T6"/>
<feature type="region of interest" description="Disordered" evidence="1">
    <location>
        <begin position="133"/>
        <end position="162"/>
    </location>
</feature>
<dbReference type="GeneID" id="30203550"/>
<feature type="compositionally biased region" description="Basic residues" evidence="1">
    <location>
        <begin position="1"/>
        <end position="14"/>
    </location>
</feature>
<accession>A0A1E3P2T6</accession>
<protein>
    <recommendedName>
        <fullName evidence="2">SWR1-complex protein 3 domain-containing protein</fullName>
    </recommendedName>
</protein>
<dbReference type="InterPro" id="IPR037651">
    <property type="entry name" value="Swc3"/>
</dbReference>
<feature type="domain" description="SWR1-complex protein 3" evidence="2">
    <location>
        <begin position="34"/>
        <end position="129"/>
    </location>
</feature>
<dbReference type="Proteomes" id="UP000094112">
    <property type="component" value="Unassembled WGS sequence"/>
</dbReference>
<evidence type="ECO:0000256" key="1">
    <source>
        <dbReference type="SAM" id="MobiDB-lite"/>
    </source>
</evidence>
<reference evidence="3 4" key="1">
    <citation type="journal article" date="2016" name="Proc. Natl. Acad. Sci. U.S.A.">
        <title>Comparative genomics of biotechnologically important yeasts.</title>
        <authorList>
            <person name="Riley R."/>
            <person name="Haridas S."/>
            <person name="Wolfe K.H."/>
            <person name="Lopes M.R."/>
            <person name="Hittinger C.T."/>
            <person name="Goeker M."/>
            <person name="Salamov A.A."/>
            <person name="Wisecaver J.H."/>
            <person name="Long T.M."/>
            <person name="Calvey C.H."/>
            <person name="Aerts A.L."/>
            <person name="Barry K.W."/>
            <person name="Choi C."/>
            <person name="Clum A."/>
            <person name="Coughlan A.Y."/>
            <person name="Deshpande S."/>
            <person name="Douglass A.P."/>
            <person name="Hanson S.J."/>
            <person name="Klenk H.-P."/>
            <person name="LaButti K.M."/>
            <person name="Lapidus A."/>
            <person name="Lindquist E.A."/>
            <person name="Lipzen A.M."/>
            <person name="Meier-Kolthoff J.P."/>
            <person name="Ohm R.A."/>
            <person name="Otillar R.P."/>
            <person name="Pangilinan J.L."/>
            <person name="Peng Y."/>
            <person name="Rokas A."/>
            <person name="Rosa C.A."/>
            <person name="Scheuner C."/>
            <person name="Sibirny A.A."/>
            <person name="Slot J.C."/>
            <person name="Stielow J.B."/>
            <person name="Sun H."/>
            <person name="Kurtzman C.P."/>
            <person name="Blackwell M."/>
            <person name="Grigoriev I.V."/>
            <person name="Jeffries T.W."/>
        </authorList>
    </citation>
    <scope>NUCLEOTIDE SEQUENCE [LARGE SCALE GENOMIC DNA]</scope>
    <source>
        <strain evidence="4">ATCC 58044 / CBS 1984 / NCYC 433 / NRRL Y-366-8</strain>
    </source>
</reference>
<evidence type="ECO:0000259" key="2">
    <source>
        <dbReference type="Pfam" id="PF24707"/>
    </source>
</evidence>
<feature type="non-terminal residue" evidence="3">
    <location>
        <position position="162"/>
    </location>
</feature>
<dbReference type="PANTHER" id="PTHR28108:SF1">
    <property type="entry name" value="SWR1-COMPLEX PROTEIN 3"/>
    <property type="match status" value="1"/>
</dbReference>
<dbReference type="STRING" id="683960.A0A1E3P2T6"/>
<evidence type="ECO:0000313" key="3">
    <source>
        <dbReference type="EMBL" id="ODQ59725.1"/>
    </source>
</evidence>